<evidence type="ECO:0008006" key="3">
    <source>
        <dbReference type="Google" id="ProtNLM"/>
    </source>
</evidence>
<reference evidence="1" key="1">
    <citation type="journal article" date="2021" name="bioRxiv">
        <title>Whole Genome Assembly and Annotation of Northern Wild Rice, Zizania palustris L., Supports a Whole Genome Duplication in the Zizania Genus.</title>
        <authorList>
            <person name="Haas M."/>
            <person name="Kono T."/>
            <person name="Macchietto M."/>
            <person name="Millas R."/>
            <person name="McGilp L."/>
            <person name="Shao M."/>
            <person name="Duquette J."/>
            <person name="Hirsch C.N."/>
            <person name="Kimball J."/>
        </authorList>
    </citation>
    <scope>NUCLEOTIDE SEQUENCE</scope>
    <source>
        <tissue evidence="1">Fresh leaf tissue</tissue>
    </source>
</reference>
<organism evidence="1 2">
    <name type="scientific">Zizania palustris</name>
    <name type="common">Northern wild rice</name>
    <dbReference type="NCBI Taxonomy" id="103762"/>
    <lineage>
        <taxon>Eukaryota</taxon>
        <taxon>Viridiplantae</taxon>
        <taxon>Streptophyta</taxon>
        <taxon>Embryophyta</taxon>
        <taxon>Tracheophyta</taxon>
        <taxon>Spermatophyta</taxon>
        <taxon>Magnoliopsida</taxon>
        <taxon>Liliopsida</taxon>
        <taxon>Poales</taxon>
        <taxon>Poaceae</taxon>
        <taxon>BOP clade</taxon>
        <taxon>Oryzoideae</taxon>
        <taxon>Oryzeae</taxon>
        <taxon>Zizaniinae</taxon>
        <taxon>Zizania</taxon>
    </lineage>
</organism>
<reference evidence="1" key="2">
    <citation type="submission" date="2021-02" db="EMBL/GenBank/DDBJ databases">
        <authorList>
            <person name="Kimball J.A."/>
            <person name="Haas M.W."/>
            <person name="Macchietto M."/>
            <person name="Kono T."/>
            <person name="Duquette J."/>
            <person name="Shao M."/>
        </authorList>
    </citation>
    <scope>NUCLEOTIDE SEQUENCE</scope>
    <source>
        <tissue evidence="1">Fresh leaf tissue</tissue>
    </source>
</reference>
<dbReference type="Proteomes" id="UP000729402">
    <property type="component" value="Unassembled WGS sequence"/>
</dbReference>
<evidence type="ECO:0000313" key="1">
    <source>
        <dbReference type="EMBL" id="KAG8052532.1"/>
    </source>
</evidence>
<accession>A0A8J5V004</accession>
<dbReference type="AlphaFoldDB" id="A0A8J5V004"/>
<gene>
    <name evidence="1" type="ORF">GUJ93_ZPchr0001g32781</name>
</gene>
<dbReference type="OrthoDB" id="691258at2759"/>
<protein>
    <recommendedName>
        <fullName evidence="3">HMA domain-containing protein</fullName>
    </recommendedName>
</protein>
<proteinExistence type="predicted"/>
<evidence type="ECO:0000313" key="2">
    <source>
        <dbReference type="Proteomes" id="UP000729402"/>
    </source>
</evidence>
<dbReference type="EMBL" id="JAAALK010000288">
    <property type="protein sequence ID" value="KAG8052532.1"/>
    <property type="molecule type" value="Genomic_DNA"/>
</dbReference>
<comment type="caution">
    <text evidence="1">The sequence shown here is derived from an EMBL/GenBank/DDBJ whole genome shotgun (WGS) entry which is preliminary data.</text>
</comment>
<name>A0A8J5V004_ZIZPA</name>
<keyword evidence="2" id="KW-1185">Reference proteome</keyword>
<sequence>MSKNTVIPLVPFARPKSCLLSAMYGSLSIDDDKCQLTVLGAVDPVKLAHKLKKMGIIPTIETVEDDKPKDPPAPEKKKDPCQCQEACVTMCMQSFYCSTYVLPNYYFYKA</sequence>